<dbReference type="SUPFAM" id="SSF52402">
    <property type="entry name" value="Adenine nucleotide alpha hydrolases-like"/>
    <property type="match status" value="1"/>
</dbReference>
<dbReference type="Proteomes" id="UP000001784">
    <property type="component" value="Chromosome"/>
</dbReference>
<accession>A0LH34</accession>
<dbReference type="PANTHER" id="PTHR46268">
    <property type="entry name" value="STRESS RESPONSE PROTEIN NHAX"/>
    <property type="match status" value="1"/>
</dbReference>
<organism evidence="3 4">
    <name type="scientific">Syntrophobacter fumaroxidans (strain DSM 10017 / MPOB)</name>
    <dbReference type="NCBI Taxonomy" id="335543"/>
    <lineage>
        <taxon>Bacteria</taxon>
        <taxon>Pseudomonadati</taxon>
        <taxon>Thermodesulfobacteriota</taxon>
        <taxon>Syntrophobacteria</taxon>
        <taxon>Syntrophobacterales</taxon>
        <taxon>Syntrophobacteraceae</taxon>
        <taxon>Syntrophobacter</taxon>
    </lineage>
</organism>
<reference evidence="3 4" key="1">
    <citation type="submission" date="2006-10" db="EMBL/GenBank/DDBJ databases">
        <title>Complete sequence of Syntrophobacter fumaroxidans MPOB.</title>
        <authorList>
            <consortium name="US DOE Joint Genome Institute"/>
            <person name="Copeland A."/>
            <person name="Lucas S."/>
            <person name="Lapidus A."/>
            <person name="Barry K."/>
            <person name="Detter J.C."/>
            <person name="Glavina del Rio T."/>
            <person name="Hammon N."/>
            <person name="Israni S."/>
            <person name="Pitluck S."/>
            <person name="Goltsman E.G."/>
            <person name="Martinez M."/>
            <person name="Schmutz J."/>
            <person name="Larimer F."/>
            <person name="Land M."/>
            <person name="Hauser L."/>
            <person name="Kyrpides N."/>
            <person name="Kim E."/>
            <person name="Boone D.R."/>
            <person name="Brockman F."/>
            <person name="Culley D."/>
            <person name="Ferry J."/>
            <person name="Gunsalus R."/>
            <person name="McInerney M.J."/>
            <person name="Morrison M."/>
            <person name="Plugge C."/>
            <person name="Rohlin L."/>
            <person name="Scholten J."/>
            <person name="Sieber J."/>
            <person name="Stams A.J.M."/>
            <person name="Worm P."/>
            <person name="Henstra A.M."/>
            <person name="Richardson P."/>
        </authorList>
    </citation>
    <scope>NUCLEOTIDE SEQUENCE [LARGE SCALE GENOMIC DNA]</scope>
    <source>
        <strain evidence="4">DSM 10017 / MPOB</strain>
    </source>
</reference>
<dbReference type="InterPro" id="IPR006016">
    <property type="entry name" value="UspA"/>
</dbReference>
<dbReference type="RefSeq" id="WP_011697907.1">
    <property type="nucleotide sequence ID" value="NC_008554.1"/>
</dbReference>
<dbReference type="eggNOG" id="COG0589">
    <property type="taxonomic scope" value="Bacteria"/>
</dbReference>
<proteinExistence type="inferred from homology"/>
<dbReference type="Gene3D" id="3.40.50.620">
    <property type="entry name" value="HUPs"/>
    <property type="match status" value="1"/>
</dbReference>
<keyword evidence="4" id="KW-1185">Reference proteome</keyword>
<gene>
    <name evidence="3" type="ordered locus">Sfum_1042</name>
</gene>
<dbReference type="InParanoid" id="A0LH34"/>
<dbReference type="EMBL" id="CP000478">
    <property type="protein sequence ID" value="ABK16736.1"/>
    <property type="molecule type" value="Genomic_DNA"/>
</dbReference>
<name>A0LH34_SYNFM</name>
<dbReference type="PRINTS" id="PR01438">
    <property type="entry name" value="UNVRSLSTRESS"/>
</dbReference>
<evidence type="ECO:0000259" key="2">
    <source>
        <dbReference type="Pfam" id="PF00582"/>
    </source>
</evidence>
<dbReference type="InterPro" id="IPR014729">
    <property type="entry name" value="Rossmann-like_a/b/a_fold"/>
</dbReference>
<dbReference type="PANTHER" id="PTHR46268:SF6">
    <property type="entry name" value="UNIVERSAL STRESS PROTEIN UP12"/>
    <property type="match status" value="1"/>
</dbReference>
<dbReference type="CDD" id="cd00293">
    <property type="entry name" value="USP-like"/>
    <property type="match status" value="1"/>
</dbReference>
<dbReference type="KEGG" id="sfu:Sfum_1042"/>
<feature type="domain" description="UspA" evidence="2">
    <location>
        <begin position="3"/>
        <end position="149"/>
    </location>
</feature>
<evidence type="ECO:0000313" key="4">
    <source>
        <dbReference type="Proteomes" id="UP000001784"/>
    </source>
</evidence>
<dbReference type="Pfam" id="PF00582">
    <property type="entry name" value="Usp"/>
    <property type="match status" value="1"/>
</dbReference>
<evidence type="ECO:0000313" key="3">
    <source>
        <dbReference type="EMBL" id="ABK16736.1"/>
    </source>
</evidence>
<dbReference type="STRING" id="335543.Sfum_1042"/>
<protein>
    <submittedName>
        <fullName evidence="3">UspA domain protein</fullName>
    </submittedName>
</protein>
<dbReference type="HOGENOM" id="CLU_049301_16_2_7"/>
<dbReference type="AlphaFoldDB" id="A0LH34"/>
<dbReference type="InterPro" id="IPR006015">
    <property type="entry name" value="Universal_stress_UspA"/>
</dbReference>
<comment type="similarity">
    <text evidence="1">Belongs to the universal stress protein A family.</text>
</comment>
<sequence length="150" mass="16503">MENKVLVAVDLSEDSLKAVDYLGGMLSCHSSATVTLLHVIKEPSPDIVPDERERKARIERARSEGLSLMEKAGQRLARHGIPESLIRIKVQVCHKAVSVADMILHEQRSGAYGTIVIGRRGLSKREQFLFGSVSTKVAREAKNCAVWIVG</sequence>
<evidence type="ECO:0000256" key="1">
    <source>
        <dbReference type="ARBA" id="ARBA00008791"/>
    </source>
</evidence>